<dbReference type="PANTHER" id="PTHR11177:SF333">
    <property type="entry name" value="CHITINASE"/>
    <property type="match status" value="1"/>
</dbReference>
<evidence type="ECO:0000256" key="8">
    <source>
        <dbReference type="ARBA" id="ARBA00023295"/>
    </source>
</evidence>
<accession>A0ABD3PRG3</accession>
<dbReference type="PROSITE" id="PS50940">
    <property type="entry name" value="CHIT_BIND_II"/>
    <property type="match status" value="2"/>
</dbReference>
<gene>
    <name evidence="13" type="ORF">HJC23_002758</name>
</gene>
<name>A0ABD3PRG3_9STRA</name>
<comment type="subcellular location">
    <subcellularLocation>
        <location evidence="1">Secreted</location>
    </subcellularLocation>
</comment>
<feature type="compositionally biased region" description="Polar residues" evidence="10">
    <location>
        <begin position="733"/>
        <end position="742"/>
    </location>
</feature>
<dbReference type="Gene3D" id="3.10.50.10">
    <property type="match status" value="1"/>
</dbReference>
<dbReference type="InterPro" id="IPR055372">
    <property type="entry name" value="CBM96"/>
</dbReference>
<evidence type="ECO:0000256" key="4">
    <source>
        <dbReference type="ARBA" id="ARBA00022669"/>
    </source>
</evidence>
<evidence type="ECO:0000256" key="7">
    <source>
        <dbReference type="ARBA" id="ARBA00023157"/>
    </source>
</evidence>
<dbReference type="InterPro" id="IPR036508">
    <property type="entry name" value="Chitin-bd_dom_sf"/>
</dbReference>
<evidence type="ECO:0008006" key="15">
    <source>
        <dbReference type="Google" id="ProtNLM"/>
    </source>
</evidence>
<keyword evidence="8 9" id="KW-0326">Glycosidase</keyword>
<dbReference type="GO" id="GO:0005576">
    <property type="term" value="C:extracellular region"/>
    <property type="evidence" value="ECO:0007669"/>
    <property type="project" value="UniProtKB-SubCell"/>
</dbReference>
<dbReference type="SUPFAM" id="SSF51445">
    <property type="entry name" value="(Trans)glycosidases"/>
    <property type="match status" value="1"/>
</dbReference>
<feature type="domain" description="Chitin-binding type-2" evidence="11">
    <location>
        <begin position="538"/>
        <end position="593"/>
    </location>
</feature>
<dbReference type="Pfam" id="PF01607">
    <property type="entry name" value="CBM_14"/>
    <property type="match status" value="2"/>
</dbReference>
<dbReference type="PANTHER" id="PTHR11177">
    <property type="entry name" value="CHITINASE"/>
    <property type="match status" value="1"/>
</dbReference>
<evidence type="ECO:0000259" key="11">
    <source>
        <dbReference type="PROSITE" id="PS50940"/>
    </source>
</evidence>
<comment type="similarity">
    <text evidence="2">Belongs to the glycosyl hydrolase 18 family. Chitinase class II subfamily.</text>
</comment>
<dbReference type="GO" id="GO:0004553">
    <property type="term" value="F:hydrolase activity, hydrolyzing O-glycosyl compounds"/>
    <property type="evidence" value="ECO:0007669"/>
    <property type="project" value="UniProtKB-ARBA"/>
</dbReference>
<evidence type="ECO:0000256" key="9">
    <source>
        <dbReference type="RuleBase" id="RU000489"/>
    </source>
</evidence>
<dbReference type="SMART" id="SM00636">
    <property type="entry name" value="Glyco_18"/>
    <property type="match status" value="1"/>
</dbReference>
<keyword evidence="3" id="KW-0964">Secreted</keyword>
<dbReference type="InterPro" id="IPR029070">
    <property type="entry name" value="Chitinase_insertion_sf"/>
</dbReference>
<evidence type="ECO:0000313" key="13">
    <source>
        <dbReference type="EMBL" id="KAL3790372.1"/>
    </source>
</evidence>
<evidence type="ECO:0000256" key="6">
    <source>
        <dbReference type="ARBA" id="ARBA00022801"/>
    </source>
</evidence>
<comment type="caution">
    <text evidence="13">The sequence shown here is derived from an EMBL/GenBank/DDBJ whole genome shotgun (WGS) entry which is preliminary data.</text>
</comment>
<feature type="compositionally biased region" description="Polar residues" evidence="10">
    <location>
        <begin position="716"/>
        <end position="726"/>
    </location>
</feature>
<sequence length="1390" mass="150690">MKQRIMQRNNERTNTGDSSLLSHRVKILNRGVLLAWLLLQPPLATGRIGSVNKPDAFTPIGNATASTSTRRRTQQVYNYCGIDWTSANSQCSTPCPDGESTFCPAGESCFADVTSCPGMVVEVPPGGPVATTAAVAGLAVDAAAPVTQSIPAAAAVLPSNCPQTPQVLVGYYQSWARYRTCYPVSPSSLSTTGLTHIVYSFAGIINGKLDAYNGVADEFSAYKDFNTLKSKGVKSLIAVGGWTFDQSLFTAVASTAETRQEFALSCVQFMELYGFDGLDIDWEYPVSRQGVEEDYANLVLLVEALRSAFGSTYLLTIAIPVSTDKLSQGYDMAKLAQHVDWFHLMSYDIHGAWDENAGSNTDMLFIRETVDYLLENIDASQLVLGLASYGRSMALTDGTCTTAGCSINGGAITGCSGELGFIPYFELKENYVDAGKYDSLLYNEVTGSMEMVVAADSGGKIFVSLDVEQSWKVKRDFANEKCLRGQMWWAIDMIKELPFVRYAPTAGIVPDMASSSTNTASSPTLTPPVNAPGVDQNDAYCKGEDGLVPTENCEGFVFCANGKMSGTITSCGPGLYFDVQMGICNWPSDTNLCGFEFCPDGYTGYVSFEECTKFYYCNAGKIDGDIDVCPSGTLFDELSGICNWASNVVCNTKPPTPSPTIPVTPGPTFGSVVLNTPGTSAAIPALSQTMQNVVQSTAAAVAQNIVLSTPPPTFASVSNPNNQSIKANHAEGDSQQGGTSTILRFDPSDDTYVQEGKPGENWNDDYIVVDQNLRFDGLIRFFVQGLQGRVVNYVKLKLYVSQESDFGGKFYACKTDWHEDVVTWDNAPSIVNQKPLAVVKTVVKDEWIEVDVTGLVTTDGPVALRIISASADNVMYSSKENINKNAPQLIVGVDPKPMEEKSKAINTLKIGPTDDAFVFKTAPNKNYGRHADLKVDLDNGIKTTYLRFDFSRINILSIQNATLRLYVTDASPSGGTIVKTTETEWSENTITFDNSPSPDGLMIGTLSEVFRDQWVEIDLTNAITESGPLSICIMGSHQDKVMYSSKEGLHSPEITLQLEESIPVDGETKVLLPTDDATIVLQQPDSNFGSDSALHTDLKDGMRSFLLRFDASDIPQGQVESALLRLYSTNEYTAFGGTFVEVINSNWNEQTITWNNSPSADGKVLGSLAEVEGGSWYDIDVTNAVIGGRPVSFRVSSPHSSTAIYGSKESSHKPKMIVQYSPPAPLPEGYEVMNPTDDASVLLEYPRGNFGRDSQLKVDGLGGVYHTLLRFDLTPVEKGTISEAILRLYAVDGSPSGGTFISTEDTEWSQYTVNWDTAPLANGVVLTTLGEVTPYSWYEIDITEIAEGGKPISIRIAPSHGNRCAYSSLEDPYGRKPQLMIKSDIFQGME</sequence>
<organism evidence="13 14">
    <name type="scientific">Cyclotella cryptica</name>
    <dbReference type="NCBI Taxonomy" id="29204"/>
    <lineage>
        <taxon>Eukaryota</taxon>
        <taxon>Sar</taxon>
        <taxon>Stramenopiles</taxon>
        <taxon>Ochrophyta</taxon>
        <taxon>Bacillariophyta</taxon>
        <taxon>Coscinodiscophyceae</taxon>
        <taxon>Thalassiosirophycidae</taxon>
        <taxon>Stephanodiscales</taxon>
        <taxon>Stephanodiscaceae</taxon>
        <taxon>Cyclotella</taxon>
    </lineage>
</organism>
<dbReference type="SUPFAM" id="SSF57625">
    <property type="entry name" value="Invertebrate chitin-binding proteins"/>
    <property type="match status" value="2"/>
</dbReference>
<dbReference type="PROSITE" id="PS01095">
    <property type="entry name" value="GH18_1"/>
    <property type="match status" value="1"/>
</dbReference>
<dbReference type="GO" id="GO:1901135">
    <property type="term" value="P:carbohydrate derivative metabolic process"/>
    <property type="evidence" value="ECO:0007669"/>
    <property type="project" value="UniProtKB-ARBA"/>
</dbReference>
<dbReference type="Pfam" id="PF00704">
    <property type="entry name" value="Glyco_hydro_18"/>
    <property type="match status" value="1"/>
</dbReference>
<feature type="domain" description="Chitin-binding type-2" evidence="11">
    <location>
        <begin position="595"/>
        <end position="652"/>
    </location>
</feature>
<dbReference type="InterPro" id="IPR050314">
    <property type="entry name" value="Glycosyl_Hydrlase_18"/>
</dbReference>
<dbReference type="Gene3D" id="2.170.140.10">
    <property type="entry name" value="Chitin binding domain"/>
    <property type="match status" value="2"/>
</dbReference>
<dbReference type="InterPro" id="IPR011583">
    <property type="entry name" value="Chitinase_II/V-like_cat"/>
</dbReference>
<feature type="domain" description="GH18" evidence="12">
    <location>
        <begin position="166"/>
        <end position="504"/>
    </location>
</feature>
<feature type="region of interest" description="Disordered" evidence="10">
    <location>
        <begin position="716"/>
        <end position="746"/>
    </location>
</feature>
<evidence type="ECO:0000259" key="12">
    <source>
        <dbReference type="PROSITE" id="PS51910"/>
    </source>
</evidence>
<evidence type="ECO:0000256" key="10">
    <source>
        <dbReference type="SAM" id="MobiDB-lite"/>
    </source>
</evidence>
<dbReference type="SMART" id="SM00494">
    <property type="entry name" value="ChtBD2"/>
    <property type="match status" value="2"/>
</dbReference>
<dbReference type="Pfam" id="PF24517">
    <property type="entry name" value="CBM96"/>
    <property type="match status" value="4"/>
</dbReference>
<evidence type="ECO:0000256" key="3">
    <source>
        <dbReference type="ARBA" id="ARBA00022525"/>
    </source>
</evidence>
<reference evidence="13 14" key="1">
    <citation type="journal article" date="2020" name="G3 (Bethesda)">
        <title>Improved Reference Genome for Cyclotella cryptica CCMP332, a Model for Cell Wall Morphogenesis, Salinity Adaptation, and Lipid Production in Diatoms (Bacillariophyta).</title>
        <authorList>
            <person name="Roberts W.R."/>
            <person name="Downey K.M."/>
            <person name="Ruck E.C."/>
            <person name="Traller J.C."/>
            <person name="Alverson A.J."/>
        </authorList>
    </citation>
    <scope>NUCLEOTIDE SEQUENCE [LARGE SCALE GENOMIC DNA]</scope>
    <source>
        <strain evidence="13 14">CCMP332</strain>
    </source>
</reference>
<protein>
    <recommendedName>
        <fullName evidence="15">Chitinase</fullName>
    </recommendedName>
</protein>
<dbReference type="InterPro" id="IPR002557">
    <property type="entry name" value="Chitin-bd_dom"/>
</dbReference>
<evidence type="ECO:0000256" key="5">
    <source>
        <dbReference type="ARBA" id="ARBA00022729"/>
    </source>
</evidence>
<dbReference type="GO" id="GO:0008061">
    <property type="term" value="F:chitin binding"/>
    <property type="evidence" value="ECO:0007669"/>
    <property type="project" value="UniProtKB-KW"/>
</dbReference>
<dbReference type="InterPro" id="IPR001223">
    <property type="entry name" value="Glyco_hydro18_cat"/>
</dbReference>
<evidence type="ECO:0000256" key="1">
    <source>
        <dbReference type="ARBA" id="ARBA00004613"/>
    </source>
</evidence>
<dbReference type="Gene3D" id="3.20.20.80">
    <property type="entry name" value="Glycosidases"/>
    <property type="match status" value="1"/>
</dbReference>
<dbReference type="InterPro" id="IPR001579">
    <property type="entry name" value="Glyco_hydro_18_chit_AS"/>
</dbReference>
<evidence type="ECO:0000256" key="2">
    <source>
        <dbReference type="ARBA" id="ARBA00009121"/>
    </source>
</evidence>
<dbReference type="Proteomes" id="UP001516023">
    <property type="component" value="Unassembled WGS sequence"/>
</dbReference>
<keyword evidence="6 9" id="KW-0378">Hydrolase</keyword>
<dbReference type="InterPro" id="IPR017853">
    <property type="entry name" value="GH"/>
</dbReference>
<keyword evidence="5" id="KW-0732">Signal</keyword>
<keyword evidence="7" id="KW-1015">Disulfide bond</keyword>
<dbReference type="PROSITE" id="PS51910">
    <property type="entry name" value="GH18_2"/>
    <property type="match status" value="1"/>
</dbReference>
<proteinExistence type="inferred from homology"/>
<dbReference type="EMBL" id="JABMIG020000129">
    <property type="protein sequence ID" value="KAL3790372.1"/>
    <property type="molecule type" value="Genomic_DNA"/>
</dbReference>
<evidence type="ECO:0000313" key="14">
    <source>
        <dbReference type="Proteomes" id="UP001516023"/>
    </source>
</evidence>
<keyword evidence="4" id="KW-0147">Chitin-binding</keyword>
<keyword evidence="14" id="KW-1185">Reference proteome</keyword>
<dbReference type="NCBIfam" id="NF033679">
    <property type="entry name" value="DNRLRE_dom"/>
    <property type="match status" value="4"/>
</dbReference>